<gene>
    <name evidence="1" type="ORF">PPTG_23724</name>
</gene>
<reference evidence="1 2" key="2">
    <citation type="submission" date="2013-11" db="EMBL/GenBank/DDBJ databases">
        <title>The Genome Sequence of Phytophthora parasitica INRA-310.</title>
        <authorList>
            <consortium name="The Broad Institute Genomics Platform"/>
            <person name="Russ C."/>
            <person name="Tyler B."/>
            <person name="Panabieres F."/>
            <person name="Shan W."/>
            <person name="Tripathy S."/>
            <person name="Grunwald N."/>
            <person name="Machado M."/>
            <person name="Johnson C.S."/>
            <person name="Arredondo F."/>
            <person name="Hong C."/>
            <person name="Coffey M."/>
            <person name="Young S.K."/>
            <person name="Zeng Q."/>
            <person name="Gargeya S."/>
            <person name="Fitzgerald M."/>
            <person name="Abouelleil A."/>
            <person name="Alvarado L."/>
            <person name="Chapman S.B."/>
            <person name="Gainer-Dewar J."/>
            <person name="Goldberg J."/>
            <person name="Griggs A."/>
            <person name="Gujja S."/>
            <person name="Hansen M."/>
            <person name="Howarth C."/>
            <person name="Imamovic A."/>
            <person name="Ireland A."/>
            <person name="Larimer J."/>
            <person name="McCowan C."/>
            <person name="Murphy C."/>
            <person name="Pearson M."/>
            <person name="Poon T.W."/>
            <person name="Priest M."/>
            <person name="Roberts A."/>
            <person name="Saif S."/>
            <person name="Shea T."/>
            <person name="Sykes S."/>
            <person name="Wortman J."/>
            <person name="Nusbaum C."/>
            <person name="Birren B."/>
        </authorList>
    </citation>
    <scope>NUCLEOTIDE SEQUENCE [LARGE SCALE GENOMIC DNA]</scope>
    <source>
        <strain evidence="1 2">INRA-310</strain>
    </source>
</reference>
<accession>W2PUP2</accession>
<dbReference type="EMBL" id="KI669608">
    <property type="protein sequence ID" value="ETN03934.1"/>
    <property type="molecule type" value="Genomic_DNA"/>
</dbReference>
<evidence type="ECO:0000313" key="2">
    <source>
        <dbReference type="Proteomes" id="UP000018817"/>
    </source>
</evidence>
<dbReference type="VEuPathDB" id="FungiDB:PPTG_23724"/>
<protein>
    <submittedName>
        <fullName evidence="1">Uncharacterized protein</fullName>
    </submittedName>
</protein>
<name>W2PUP2_PHYN3</name>
<dbReference type="GeneID" id="20192323"/>
<sequence>MRGRVQQTQRARGRRECSEATEAPVISFNRERYVSLTAETRDRDPDSRVFPAIDQLNRYAEVGELRK</sequence>
<dbReference type="RefSeq" id="XP_008910871.1">
    <property type="nucleotide sequence ID" value="XM_008912623.1"/>
</dbReference>
<proteinExistence type="predicted"/>
<evidence type="ECO:0000313" key="1">
    <source>
        <dbReference type="EMBL" id="ETN03934.1"/>
    </source>
</evidence>
<dbReference type="AlphaFoldDB" id="W2PUP2"/>
<reference evidence="2" key="1">
    <citation type="submission" date="2011-12" db="EMBL/GenBank/DDBJ databases">
        <authorList>
            <consortium name="The Broad Institute Genome Sequencing Platform"/>
            <person name="Russ C."/>
            <person name="Tyler B."/>
            <person name="Panabieres F."/>
            <person name="Shan W."/>
            <person name="Tripathy S."/>
            <person name="Grunwald N."/>
            <person name="Machado M."/>
            <person name="Young S.K."/>
            <person name="Zeng Q."/>
            <person name="Gargeya S."/>
            <person name="Fitzgerald M."/>
            <person name="Haas B."/>
            <person name="Abouelleil A."/>
            <person name="Alvarado L."/>
            <person name="Arachchi H.M."/>
            <person name="Berlin A."/>
            <person name="Chapman S.B."/>
            <person name="Gearin G."/>
            <person name="Goldberg J."/>
            <person name="Griggs A."/>
            <person name="Gujja S."/>
            <person name="Hansen M."/>
            <person name="Heiman D."/>
            <person name="Howarth C."/>
            <person name="Larimer J."/>
            <person name="Lui A."/>
            <person name="MacDonald P.J.P."/>
            <person name="McCowen C."/>
            <person name="Montmayeur A."/>
            <person name="Murphy C."/>
            <person name="Neiman D."/>
            <person name="Pearson M."/>
            <person name="Priest M."/>
            <person name="Roberts A."/>
            <person name="Saif S."/>
            <person name="Shea T."/>
            <person name="Sisk P."/>
            <person name="Stolte C."/>
            <person name="Sykes S."/>
            <person name="Wortman J."/>
            <person name="Nusbaum C."/>
            <person name="Birren B."/>
        </authorList>
    </citation>
    <scope>NUCLEOTIDE SEQUENCE [LARGE SCALE GENOMIC DNA]</scope>
    <source>
        <strain evidence="2">INRA-310</strain>
    </source>
</reference>
<organism evidence="1 2">
    <name type="scientific">Phytophthora nicotianae (strain INRA-310)</name>
    <name type="common">Phytophthora parasitica</name>
    <dbReference type="NCBI Taxonomy" id="761204"/>
    <lineage>
        <taxon>Eukaryota</taxon>
        <taxon>Sar</taxon>
        <taxon>Stramenopiles</taxon>
        <taxon>Oomycota</taxon>
        <taxon>Peronosporomycetes</taxon>
        <taxon>Peronosporales</taxon>
        <taxon>Peronosporaceae</taxon>
        <taxon>Phytophthora</taxon>
    </lineage>
</organism>
<dbReference type="Proteomes" id="UP000018817">
    <property type="component" value="Unassembled WGS sequence"/>
</dbReference>